<feature type="transmembrane region" description="Helical" evidence="7">
    <location>
        <begin position="272"/>
        <end position="290"/>
    </location>
</feature>
<comment type="subunit">
    <text evidence="7">Forms a complex with DabA.</text>
</comment>
<feature type="domain" description="NADH:quinone oxidoreductase/Mrp antiporter transmembrane" evidence="9">
    <location>
        <begin position="122"/>
        <end position="348"/>
    </location>
</feature>
<feature type="domain" description="NADH-Ubiquinone oxidoreductase (complex I) chain 5 N-terminal" evidence="10">
    <location>
        <begin position="68"/>
        <end position="106"/>
    </location>
</feature>
<dbReference type="Pfam" id="PF00361">
    <property type="entry name" value="Proton_antipo_M"/>
    <property type="match status" value="1"/>
</dbReference>
<evidence type="ECO:0000313" key="11">
    <source>
        <dbReference type="EMBL" id="QXM23806.1"/>
    </source>
</evidence>
<evidence type="ECO:0000259" key="9">
    <source>
        <dbReference type="Pfam" id="PF00361"/>
    </source>
</evidence>
<evidence type="ECO:0000313" key="12">
    <source>
        <dbReference type="Proteomes" id="UP000694001"/>
    </source>
</evidence>
<feature type="transmembrane region" description="Helical" evidence="7">
    <location>
        <begin position="358"/>
        <end position="379"/>
    </location>
</feature>
<evidence type="ECO:0000256" key="6">
    <source>
        <dbReference type="ARBA" id="ARBA00023136"/>
    </source>
</evidence>
<feature type="transmembrane region" description="Helical" evidence="7">
    <location>
        <begin position="385"/>
        <end position="407"/>
    </location>
</feature>
<keyword evidence="12" id="KW-1185">Reference proteome</keyword>
<proteinExistence type="inferred from homology"/>
<feature type="transmembrane region" description="Helical" evidence="7">
    <location>
        <begin position="36"/>
        <end position="58"/>
    </location>
</feature>
<dbReference type="RefSeq" id="WP_218284716.1">
    <property type="nucleotide sequence ID" value="NZ_CP076448.1"/>
</dbReference>
<comment type="subcellular location">
    <subcellularLocation>
        <location evidence="7">Cell membrane</location>
        <topology evidence="7">Multi-pass membrane protein</topology>
    </subcellularLocation>
    <subcellularLocation>
        <location evidence="1">Endomembrane system</location>
        <topology evidence="1">Multi-pass membrane protein</topology>
    </subcellularLocation>
    <subcellularLocation>
        <location evidence="8">Membrane</location>
        <topology evidence="8">Multi-pass membrane protein</topology>
    </subcellularLocation>
</comment>
<dbReference type="InterPro" id="IPR046396">
    <property type="entry name" value="Transporter_DabB"/>
</dbReference>
<dbReference type="GO" id="GO:0008137">
    <property type="term" value="F:NADH dehydrogenase (ubiquinone) activity"/>
    <property type="evidence" value="ECO:0007669"/>
    <property type="project" value="InterPro"/>
</dbReference>
<dbReference type="InterPro" id="IPR001750">
    <property type="entry name" value="ND/Mrp_TM"/>
</dbReference>
<feature type="transmembrane region" description="Helical" evidence="7">
    <location>
        <begin position="109"/>
        <end position="140"/>
    </location>
</feature>
<dbReference type="Pfam" id="PF00662">
    <property type="entry name" value="Proton_antipo_N"/>
    <property type="match status" value="1"/>
</dbReference>
<comment type="similarity">
    <text evidence="7">Belongs to the inorganic carbon transporter (TC 9.A.2) DabB family.</text>
</comment>
<accession>A0A975U000</accession>
<evidence type="ECO:0000256" key="8">
    <source>
        <dbReference type="RuleBase" id="RU000320"/>
    </source>
</evidence>
<name>A0A975U000_9PROT</name>
<dbReference type="Proteomes" id="UP000694001">
    <property type="component" value="Chromosome"/>
</dbReference>
<feature type="transmembrane region" description="Helical" evidence="7">
    <location>
        <begin position="297"/>
        <end position="323"/>
    </location>
</feature>
<comment type="function">
    <text evidence="7">Part of an energy-coupled inorganic carbon pump.</text>
</comment>
<feature type="transmembrane region" description="Helical" evidence="7">
    <location>
        <begin position="161"/>
        <end position="182"/>
    </location>
</feature>
<keyword evidence="2 7" id="KW-0813">Transport</keyword>
<dbReference type="InterPro" id="IPR003945">
    <property type="entry name" value="NU5C-like"/>
</dbReference>
<feature type="transmembrane region" description="Helical" evidence="7">
    <location>
        <begin position="70"/>
        <end position="89"/>
    </location>
</feature>
<evidence type="ECO:0000256" key="2">
    <source>
        <dbReference type="ARBA" id="ARBA00022448"/>
    </source>
</evidence>
<reference evidence="11" key="1">
    <citation type="submission" date="2021-06" db="EMBL/GenBank/DDBJ databases">
        <title>Elioraea tepida, sp. nov., a moderately thermophilic aerobic anoxygenic phototrophic bacterium isolated from an alkaline siliceous hot spring mat community in Yellowstone National Park, WY, USA.</title>
        <authorList>
            <person name="Saini M.K."/>
            <person name="Yoshida S."/>
            <person name="Sebastian A."/>
            <person name="Hirose S."/>
            <person name="Hara E."/>
            <person name="Tamaki H."/>
            <person name="Soulier N.T."/>
            <person name="Albert I."/>
            <person name="Hanada S."/>
            <person name="Bryant D.A."/>
            <person name="Tank M."/>
        </authorList>
    </citation>
    <scope>NUCLEOTIDE SEQUENCE</scope>
    <source>
        <strain evidence="11">MS-P2</strain>
    </source>
</reference>
<organism evidence="11 12">
    <name type="scientific">Elioraea tepida</name>
    <dbReference type="NCBI Taxonomy" id="2843330"/>
    <lineage>
        <taxon>Bacteria</taxon>
        <taxon>Pseudomonadati</taxon>
        <taxon>Pseudomonadota</taxon>
        <taxon>Alphaproteobacteria</taxon>
        <taxon>Acetobacterales</taxon>
        <taxon>Elioraeaceae</taxon>
        <taxon>Elioraea</taxon>
    </lineage>
</organism>
<feature type="transmembrane region" description="Helical" evidence="7">
    <location>
        <begin position="242"/>
        <end position="260"/>
    </location>
</feature>
<evidence type="ECO:0000256" key="1">
    <source>
        <dbReference type="ARBA" id="ARBA00004127"/>
    </source>
</evidence>
<dbReference type="PANTHER" id="PTHR42829:SF1">
    <property type="entry name" value="INORGANIC CARBON TRANSPORTER SUBUNIT DABB-RELATED"/>
    <property type="match status" value="1"/>
</dbReference>
<evidence type="ECO:0000256" key="7">
    <source>
        <dbReference type="HAMAP-Rule" id="MF_00862"/>
    </source>
</evidence>
<evidence type="ECO:0000256" key="5">
    <source>
        <dbReference type="ARBA" id="ARBA00022989"/>
    </source>
</evidence>
<keyword evidence="4 7" id="KW-0812">Transmembrane</keyword>
<gene>
    <name evidence="7" type="primary">dabB</name>
    <name evidence="11" type="ORF">KO353_10895</name>
</gene>
<protein>
    <recommendedName>
        <fullName evidence="7">Probable inorganic carbon transporter subunit DabB</fullName>
    </recommendedName>
</protein>
<dbReference type="GO" id="GO:0015990">
    <property type="term" value="P:electron transport coupled proton transport"/>
    <property type="evidence" value="ECO:0007669"/>
    <property type="project" value="TreeGrafter"/>
</dbReference>
<keyword evidence="3 7" id="KW-1003">Cell membrane</keyword>
<keyword evidence="6 7" id="KW-0472">Membrane</keyword>
<dbReference type="EMBL" id="CP076448">
    <property type="protein sequence ID" value="QXM23806.1"/>
    <property type="molecule type" value="Genomic_DNA"/>
</dbReference>
<feature type="transmembrane region" description="Helical" evidence="7">
    <location>
        <begin position="453"/>
        <end position="475"/>
    </location>
</feature>
<dbReference type="GO" id="GO:0012505">
    <property type="term" value="C:endomembrane system"/>
    <property type="evidence" value="ECO:0007669"/>
    <property type="project" value="UniProtKB-SubCell"/>
</dbReference>
<evidence type="ECO:0000256" key="4">
    <source>
        <dbReference type="ARBA" id="ARBA00022692"/>
    </source>
</evidence>
<feature type="transmembrane region" description="Helical" evidence="7">
    <location>
        <begin position="419"/>
        <end position="441"/>
    </location>
</feature>
<dbReference type="AlphaFoldDB" id="A0A975U000"/>
<dbReference type="KEGG" id="elio:KO353_10895"/>
<dbReference type="GO" id="GO:0042773">
    <property type="term" value="P:ATP synthesis coupled electron transport"/>
    <property type="evidence" value="ECO:0007669"/>
    <property type="project" value="InterPro"/>
</dbReference>
<dbReference type="InterPro" id="IPR001516">
    <property type="entry name" value="Proton_antipo_N"/>
</dbReference>
<dbReference type="HAMAP" id="MF_00862">
    <property type="entry name" value="DabB"/>
    <property type="match status" value="1"/>
</dbReference>
<keyword evidence="5 7" id="KW-1133">Transmembrane helix</keyword>
<dbReference type="GO" id="GO:0003954">
    <property type="term" value="F:NADH dehydrogenase activity"/>
    <property type="evidence" value="ECO:0007669"/>
    <property type="project" value="TreeGrafter"/>
</dbReference>
<dbReference type="GO" id="GO:0005886">
    <property type="term" value="C:plasma membrane"/>
    <property type="evidence" value="ECO:0007669"/>
    <property type="project" value="UniProtKB-SubCell"/>
</dbReference>
<dbReference type="PANTHER" id="PTHR42829">
    <property type="entry name" value="NADH-UBIQUINONE OXIDOREDUCTASE CHAIN 5"/>
    <property type="match status" value="1"/>
</dbReference>
<evidence type="ECO:0000256" key="3">
    <source>
        <dbReference type="ARBA" id="ARBA00022475"/>
    </source>
</evidence>
<evidence type="ECO:0000259" key="10">
    <source>
        <dbReference type="Pfam" id="PF00662"/>
    </source>
</evidence>
<feature type="transmembrane region" description="Helical" evidence="7">
    <location>
        <begin position="202"/>
        <end position="222"/>
    </location>
</feature>
<sequence length="516" mass="51924">MRTLLPVLAALGPLLLVLLGLVPAAAADRASRRMRLAVTAAAGIAALSAAVVALALALGGRALPGAIIQLDSVSATMLLLVSSIGAVVADYSRRYLDGDPGQGRFMKWLALTLASVLALVIAGNLLLLAAAWVATSLCLNRLLLFYGTRPGAVLAARKKAIVSRVGDAALVLAFLLLWQGFGTLGVAELREAASALAARGEGGLLVGVIALLLAVAAVLTSAQFPAHGWLIEVMETPTPVSALLHAGIINAGGFLIIRFADVVALSPAALDLLLIVGAATSVIGAAVMLTQTSVKVALAWSTVAQMGFMVMQLGLGAFAAALLHIVAHALYKAHAFLSSGSVVAARRPAPLPPLPKRVLLPALCVAVAIVLAVGAALGMPAAEAPAAAVLGSVLVMALVPTLATAAAAPGSAAFVLRAWAMAGGVAVLWFGLQAGAAALFASALPEATAPRSLFAALLCVLTVLAFAALLVLNVARRSPVPGRLLGALYVHLLNGAYVNAAINARLARPASAKGGQ</sequence>